<feature type="compositionally biased region" description="Pro residues" evidence="1">
    <location>
        <begin position="581"/>
        <end position="592"/>
    </location>
</feature>
<gene>
    <name evidence="2" type="ORF">N7468_001272</name>
</gene>
<feature type="compositionally biased region" description="Pro residues" evidence="1">
    <location>
        <begin position="679"/>
        <end position="691"/>
    </location>
</feature>
<feature type="compositionally biased region" description="Low complexity" evidence="1">
    <location>
        <begin position="57"/>
        <end position="71"/>
    </location>
</feature>
<feature type="compositionally biased region" description="Low complexity" evidence="1">
    <location>
        <begin position="339"/>
        <end position="354"/>
    </location>
</feature>
<feature type="compositionally biased region" description="Polar residues" evidence="1">
    <location>
        <begin position="246"/>
        <end position="263"/>
    </location>
</feature>
<feature type="compositionally biased region" description="Low complexity" evidence="1">
    <location>
        <begin position="108"/>
        <end position="130"/>
    </location>
</feature>
<dbReference type="AlphaFoldDB" id="A0A9W9PG83"/>
<feature type="compositionally biased region" description="Polar residues" evidence="1">
    <location>
        <begin position="408"/>
        <end position="420"/>
    </location>
</feature>
<organism evidence="2 3">
    <name type="scientific">Penicillium chermesinum</name>
    <dbReference type="NCBI Taxonomy" id="63820"/>
    <lineage>
        <taxon>Eukaryota</taxon>
        <taxon>Fungi</taxon>
        <taxon>Dikarya</taxon>
        <taxon>Ascomycota</taxon>
        <taxon>Pezizomycotina</taxon>
        <taxon>Eurotiomycetes</taxon>
        <taxon>Eurotiomycetidae</taxon>
        <taxon>Eurotiales</taxon>
        <taxon>Aspergillaceae</taxon>
        <taxon>Penicillium</taxon>
    </lineage>
</organism>
<feature type="compositionally biased region" description="Polar residues" evidence="1">
    <location>
        <begin position="458"/>
        <end position="470"/>
    </location>
</feature>
<feature type="compositionally biased region" description="Polar residues" evidence="1">
    <location>
        <begin position="284"/>
        <end position="297"/>
    </location>
</feature>
<evidence type="ECO:0000313" key="3">
    <source>
        <dbReference type="Proteomes" id="UP001150941"/>
    </source>
</evidence>
<dbReference type="OrthoDB" id="5324692at2759"/>
<evidence type="ECO:0000256" key="1">
    <source>
        <dbReference type="SAM" id="MobiDB-lite"/>
    </source>
</evidence>
<feature type="region of interest" description="Disordered" evidence="1">
    <location>
        <begin position="20"/>
        <end position="691"/>
    </location>
</feature>
<sequence length="1041" mass="114670">MPGRVRFAWPPKPFVEEEPVSLAKELNGPPKANGKPGGGTVLRGTVDQYPVIMDVDSSPALSKPPSASSPPGMGNISSDDNSCGPRTPPPLAPERLTRTTSDPRPIESKSVSFSTSKPSSSSAYSTSNQSRGRSSQVYQQPLEQQTSRQPRPRSQSRPREAARSEAVPVRPADSTVRGQSSVEPQYNSRSETAPISRSRSTTREPRPVEPHTTKRPQSFYAAPSSTRDSASTYSQQYPRHEMVYPTSGSNRGTSYSQSENTVKPHTVYTGPSPSHAPAYIPAQNARSEPTYNTSSATRGAEPPYTRSDTVYTAPGDSFGSSSVQPKKTTNSEPFHNPGTSRSSSSVPRQSTSRPETVYTTLASTRGLDSGKPQKSGPETVQIVPSTTRRPSSVHLKEYHKPETVPIAPSSSRAPTSSNCRETSRPETIQIAPNTRGSGPEQRIASRPEMVQIIPDTSRGPSSNHQSQPSSRGPARELAYSQGPPPPEPSLRRSNSTKTAPPAPMPAGPRPEPKSAPSDSVITKTRPASYYGTSNKPSVPTHPSTSGRSRATPTLAERIEEKLRLRHSPRVSGTVSVSDTEAPPPVPPVPQVPPMSTKFTAPVSAPGPHSLSEDLSGSQVIAPPPVRSALKNPNTSSEPTLFPDKSSSSSRRRSNSVKFNEPVKIQIQHEPSQKRSPTRSAPPPAPAPPVAPPQALVVARAPDTTGLCTIPCPRSIPVAGLQDWYTLKGLEHLDICPSCMGQIAHSRFREYFVPSLPKPVDQKIRCAFANAWTRLAWTQMIKKHHSSLEMLYQMTRPPPGSSACPGRVVSEQAWHRIVDPETGTYLPRFHICSSCARNVRILMPSHRETFEPSPDIQERVCDFVTTSPRFVQYIDLLDNAAARTTDSSRRPDLRDFLAYTRRKVVLRDCRRDRASLGNWHYIPNLPELTVCEDCYDEVVWPLTKAQQPIARMFSPSMRPLPGDGPNHYREASCQLYSPRMRARFREMVAKDDFAGLKSFALRRFEAERRFRDRREELMISESKGYNVDEEMRKAVEEWRKWE</sequence>
<feature type="compositionally biased region" description="Polar residues" evidence="1">
    <location>
        <begin position="376"/>
        <end position="390"/>
    </location>
</feature>
<reference evidence="2" key="2">
    <citation type="journal article" date="2023" name="IMA Fungus">
        <title>Comparative genomic study of the Penicillium genus elucidates a diverse pangenome and 15 lateral gene transfer events.</title>
        <authorList>
            <person name="Petersen C."/>
            <person name="Sorensen T."/>
            <person name="Nielsen M.R."/>
            <person name="Sondergaard T.E."/>
            <person name="Sorensen J.L."/>
            <person name="Fitzpatrick D.A."/>
            <person name="Frisvad J.C."/>
            <person name="Nielsen K.L."/>
        </authorList>
    </citation>
    <scope>NUCLEOTIDE SEQUENCE</scope>
    <source>
        <strain evidence="2">IBT 19713</strain>
    </source>
</reference>
<dbReference type="RefSeq" id="XP_058333710.1">
    <property type="nucleotide sequence ID" value="XM_058470569.1"/>
</dbReference>
<feature type="compositionally biased region" description="Polar residues" evidence="1">
    <location>
        <begin position="318"/>
        <end position="333"/>
    </location>
</feature>
<feature type="compositionally biased region" description="Pro residues" evidence="1">
    <location>
        <begin position="500"/>
        <end position="509"/>
    </location>
</feature>
<feature type="compositionally biased region" description="Basic and acidic residues" evidence="1">
    <location>
        <begin position="201"/>
        <end position="212"/>
    </location>
</feature>
<keyword evidence="3" id="KW-1185">Reference proteome</keyword>
<name>A0A9W9PG83_9EURO</name>
<protein>
    <submittedName>
        <fullName evidence="2">Uncharacterized protein</fullName>
    </submittedName>
</protein>
<feature type="compositionally biased region" description="Polar residues" evidence="1">
    <location>
        <begin position="530"/>
        <end position="551"/>
    </location>
</feature>
<dbReference type="GeneID" id="83197872"/>
<dbReference type="EMBL" id="JAPQKS010000002">
    <property type="protein sequence ID" value="KAJ5246289.1"/>
    <property type="molecule type" value="Genomic_DNA"/>
</dbReference>
<accession>A0A9W9PG83</accession>
<feature type="compositionally biased region" description="Polar residues" evidence="1">
    <location>
        <begin position="131"/>
        <end position="142"/>
    </location>
</feature>
<reference evidence="2" key="1">
    <citation type="submission" date="2022-11" db="EMBL/GenBank/DDBJ databases">
        <authorList>
            <person name="Petersen C."/>
        </authorList>
    </citation>
    <scope>NUCLEOTIDE SEQUENCE</scope>
    <source>
        <strain evidence="2">IBT 19713</strain>
    </source>
</reference>
<proteinExistence type="predicted"/>
<feature type="compositionally biased region" description="Polar residues" evidence="1">
    <location>
        <begin position="223"/>
        <end position="237"/>
    </location>
</feature>
<dbReference type="Proteomes" id="UP001150941">
    <property type="component" value="Unassembled WGS sequence"/>
</dbReference>
<comment type="caution">
    <text evidence="2">The sequence shown here is derived from an EMBL/GenBank/DDBJ whole genome shotgun (WGS) entry which is preliminary data.</text>
</comment>
<evidence type="ECO:0000313" key="2">
    <source>
        <dbReference type="EMBL" id="KAJ5246289.1"/>
    </source>
</evidence>
<feature type="compositionally biased region" description="Polar residues" evidence="1">
    <location>
        <begin position="176"/>
        <end position="195"/>
    </location>
</feature>